<dbReference type="OrthoDB" id="2506710at2759"/>
<name>A0A9Q3BNF4_9BASI</name>
<sequence length="131" mass="15480">MSWFLDQKDRLPDLHPDMSEIMVHKIILIKCGGYRENSIRSKFIKTFSTEDYINAMEDLNTRTKIDRNWYKPPIDINSSGKPISRPNKPQEREYLKFPKYENASHLANTCTKKTRINDIEIENTEVTKETN</sequence>
<reference evidence="1" key="1">
    <citation type="submission" date="2021-03" db="EMBL/GenBank/DDBJ databases">
        <title>Draft genome sequence of rust myrtle Austropuccinia psidii MF-1, a brazilian biotype.</title>
        <authorList>
            <person name="Quecine M.C."/>
            <person name="Pachon D.M.R."/>
            <person name="Bonatelli M.L."/>
            <person name="Correr F.H."/>
            <person name="Franceschini L.M."/>
            <person name="Leite T.F."/>
            <person name="Margarido G.R.A."/>
            <person name="Almeida C.A."/>
            <person name="Ferrarezi J.A."/>
            <person name="Labate C.A."/>
        </authorList>
    </citation>
    <scope>NUCLEOTIDE SEQUENCE</scope>
    <source>
        <strain evidence="1">MF-1</strain>
    </source>
</reference>
<dbReference type="Proteomes" id="UP000765509">
    <property type="component" value="Unassembled WGS sequence"/>
</dbReference>
<keyword evidence="2" id="KW-1185">Reference proteome</keyword>
<evidence type="ECO:0000313" key="1">
    <source>
        <dbReference type="EMBL" id="MBW0468047.1"/>
    </source>
</evidence>
<protein>
    <submittedName>
        <fullName evidence="1">Uncharacterized protein</fullName>
    </submittedName>
</protein>
<organism evidence="1 2">
    <name type="scientific">Austropuccinia psidii MF-1</name>
    <dbReference type="NCBI Taxonomy" id="1389203"/>
    <lineage>
        <taxon>Eukaryota</taxon>
        <taxon>Fungi</taxon>
        <taxon>Dikarya</taxon>
        <taxon>Basidiomycota</taxon>
        <taxon>Pucciniomycotina</taxon>
        <taxon>Pucciniomycetes</taxon>
        <taxon>Pucciniales</taxon>
        <taxon>Sphaerophragmiaceae</taxon>
        <taxon>Austropuccinia</taxon>
    </lineage>
</organism>
<comment type="caution">
    <text evidence="1">The sequence shown here is derived from an EMBL/GenBank/DDBJ whole genome shotgun (WGS) entry which is preliminary data.</text>
</comment>
<dbReference type="EMBL" id="AVOT02001755">
    <property type="protein sequence ID" value="MBW0468047.1"/>
    <property type="molecule type" value="Genomic_DNA"/>
</dbReference>
<evidence type="ECO:0000313" key="2">
    <source>
        <dbReference type="Proteomes" id="UP000765509"/>
    </source>
</evidence>
<dbReference type="AlphaFoldDB" id="A0A9Q3BNF4"/>
<gene>
    <name evidence="1" type="ORF">O181_007762</name>
</gene>
<proteinExistence type="predicted"/>
<accession>A0A9Q3BNF4</accession>